<organism evidence="4 5">
    <name type="scientific">Kordia aestuariivivens</name>
    <dbReference type="NCBI Taxonomy" id="2759037"/>
    <lineage>
        <taxon>Bacteria</taxon>
        <taxon>Pseudomonadati</taxon>
        <taxon>Bacteroidota</taxon>
        <taxon>Flavobacteriia</taxon>
        <taxon>Flavobacteriales</taxon>
        <taxon>Flavobacteriaceae</taxon>
        <taxon>Kordia</taxon>
    </lineage>
</organism>
<gene>
    <name evidence="4" type="ORF">H2O64_03490</name>
</gene>
<feature type="compositionally biased region" description="Basic and acidic residues" evidence="2">
    <location>
        <begin position="547"/>
        <end position="558"/>
    </location>
</feature>
<feature type="domain" description="Organic solvent tolerance-like N-terminal" evidence="3">
    <location>
        <begin position="51"/>
        <end position="185"/>
    </location>
</feature>
<keyword evidence="1" id="KW-0472">Membrane</keyword>
<reference evidence="4 5" key="1">
    <citation type="submission" date="2020-07" db="EMBL/GenBank/DDBJ databases">
        <title>Description of Kordia aestuariivivens sp. nov., isolated from a tidal flat.</title>
        <authorList>
            <person name="Park S."/>
            <person name="Yoon J.-H."/>
        </authorList>
    </citation>
    <scope>NUCLEOTIDE SEQUENCE [LARGE SCALE GENOMIC DNA]</scope>
    <source>
        <strain evidence="4 5">YSTF-M3</strain>
    </source>
</reference>
<dbReference type="PANTHER" id="PTHR30189:SF1">
    <property type="entry name" value="LPS-ASSEMBLY PROTEIN LPTD"/>
    <property type="match status" value="1"/>
</dbReference>
<dbReference type="Gene3D" id="2.60.450.10">
    <property type="entry name" value="Lipopolysaccharide (LPS) transport protein A like domain"/>
    <property type="match status" value="3"/>
</dbReference>
<accession>A0ABR7Q594</accession>
<sequence>MKKLFILLFLAQVSFSQTQNPEDKKTVIKIVYGGNLNVNENKYPGAKIFSKTETGQVRFEHEGMDLWCDRAVLFQDRNWVKAYGNVFIQQGDSVEMSSEYIEYDGDTKFAVSKRNVRLQNTDMTLSTDTLYFDRNAQEAYFDTGGIVKDSATVLKSIEGRYFMEKNKYQFLKEVNITNPEYTVDSAQLDYYTDSKHAYMYGPSTIKGEDYTVYCERGFYNTVTEKGYFVKKSRIDYDNRIINGDSLYFEKSNEFASATNNIKITDTINKMILKGHYGEVYKAKDSAFITKRAVAISLVETDSMYIHGDRLLVTGPDDNRVIRAYYNVKFFKTDMSGKCDSLFADNKSGITKMIRKPIMWNGESQMTGDTIFLISNVKTEKLDSLKVINNAFIVSKDTLGEGYNQVKGLNLYGKFEENKLREVDVVKNTEVVYYMYNDKNEFIGIDKTICSAINLTLNENQIEDITFFTRPDGVIYPDKDLPKNARKLRGFIWRGDERMLSKDDIFDEDDKNLVLPVIRGLNNAMDPLEEEKDPDKEIFKSTISTVPPEKKNRAAEKKKFVAQKKAKGKLKEQ</sequence>
<feature type="region of interest" description="Disordered" evidence="2">
    <location>
        <begin position="525"/>
        <end position="572"/>
    </location>
</feature>
<feature type="compositionally biased region" description="Basic residues" evidence="2">
    <location>
        <begin position="559"/>
        <end position="572"/>
    </location>
</feature>
<dbReference type="Proteomes" id="UP000619238">
    <property type="component" value="Unassembled WGS sequence"/>
</dbReference>
<evidence type="ECO:0000256" key="1">
    <source>
        <dbReference type="ARBA" id="ARBA00023237"/>
    </source>
</evidence>
<dbReference type="RefSeq" id="WP_187561154.1">
    <property type="nucleotide sequence ID" value="NZ_JACGWS010000002.1"/>
</dbReference>
<evidence type="ECO:0000259" key="3">
    <source>
        <dbReference type="Pfam" id="PF13100"/>
    </source>
</evidence>
<keyword evidence="5" id="KW-1185">Reference proteome</keyword>
<evidence type="ECO:0000313" key="4">
    <source>
        <dbReference type="EMBL" id="MBC8753717.1"/>
    </source>
</evidence>
<proteinExistence type="predicted"/>
<dbReference type="EMBL" id="JACGWS010000002">
    <property type="protein sequence ID" value="MBC8753717.1"/>
    <property type="molecule type" value="Genomic_DNA"/>
</dbReference>
<dbReference type="InterPro" id="IPR050218">
    <property type="entry name" value="LptD"/>
</dbReference>
<evidence type="ECO:0000256" key="2">
    <source>
        <dbReference type="SAM" id="MobiDB-lite"/>
    </source>
</evidence>
<comment type="caution">
    <text evidence="4">The sequence shown here is derived from an EMBL/GenBank/DDBJ whole genome shotgun (WGS) entry which is preliminary data.</text>
</comment>
<evidence type="ECO:0000313" key="5">
    <source>
        <dbReference type="Proteomes" id="UP000619238"/>
    </source>
</evidence>
<dbReference type="InterPro" id="IPR005653">
    <property type="entry name" value="OstA-like_N"/>
</dbReference>
<dbReference type="Pfam" id="PF13100">
    <property type="entry name" value="OstA_2"/>
    <property type="match status" value="1"/>
</dbReference>
<keyword evidence="1" id="KW-0998">Cell outer membrane</keyword>
<dbReference type="PANTHER" id="PTHR30189">
    <property type="entry name" value="LPS-ASSEMBLY PROTEIN"/>
    <property type="match status" value="1"/>
</dbReference>
<protein>
    <submittedName>
        <fullName evidence="4">OstA-like protein</fullName>
    </submittedName>
</protein>
<name>A0ABR7Q594_9FLAO</name>